<dbReference type="Pfam" id="PF01425">
    <property type="entry name" value="Amidase"/>
    <property type="match status" value="2"/>
</dbReference>
<dbReference type="InterPro" id="IPR036928">
    <property type="entry name" value="AS_sf"/>
</dbReference>
<feature type="active site" description="Charge relay system" evidence="2">
    <location>
        <position position="199"/>
    </location>
</feature>
<proteinExistence type="inferred from homology"/>
<dbReference type="InterPro" id="IPR020556">
    <property type="entry name" value="Amidase_CS"/>
</dbReference>
<feature type="active site" description="Acyl-ester intermediate" evidence="2">
    <location>
        <position position="223"/>
    </location>
</feature>
<evidence type="ECO:0000256" key="1">
    <source>
        <dbReference type="ARBA" id="ARBA00009199"/>
    </source>
</evidence>
<protein>
    <submittedName>
        <fullName evidence="5">Putative amidase</fullName>
    </submittedName>
</protein>
<dbReference type="GO" id="GO:0012505">
    <property type="term" value="C:endomembrane system"/>
    <property type="evidence" value="ECO:0007669"/>
    <property type="project" value="TreeGrafter"/>
</dbReference>
<evidence type="ECO:0000259" key="4">
    <source>
        <dbReference type="Pfam" id="PF01425"/>
    </source>
</evidence>
<dbReference type="AlphaFoldDB" id="A0A224XN95"/>
<dbReference type="PANTHER" id="PTHR43372:SF3">
    <property type="entry name" value="AT07710P-RELATED"/>
    <property type="match status" value="1"/>
</dbReference>
<dbReference type="Gene3D" id="3.90.1300.10">
    <property type="entry name" value="Amidase signature (AS) domain"/>
    <property type="match status" value="1"/>
</dbReference>
<evidence type="ECO:0000256" key="3">
    <source>
        <dbReference type="SAM" id="SignalP"/>
    </source>
</evidence>
<feature type="domain" description="Amidase" evidence="4">
    <location>
        <begin position="423"/>
        <end position="505"/>
    </location>
</feature>
<dbReference type="PROSITE" id="PS00571">
    <property type="entry name" value="AMIDASES"/>
    <property type="match status" value="1"/>
</dbReference>
<feature type="active site" description="Charge relay system" evidence="2">
    <location>
        <position position="124"/>
    </location>
</feature>
<feature type="chain" id="PRO_5013370545" evidence="3">
    <location>
        <begin position="31"/>
        <end position="523"/>
    </location>
</feature>
<name>A0A224XN95_9HEMI</name>
<keyword evidence="3" id="KW-0732">Signal</keyword>
<dbReference type="PIRSF" id="PIRSF001221">
    <property type="entry name" value="Amidase_fungi"/>
    <property type="match status" value="1"/>
</dbReference>
<dbReference type="SUPFAM" id="SSF75304">
    <property type="entry name" value="Amidase signature (AS) enzymes"/>
    <property type="match status" value="1"/>
</dbReference>
<evidence type="ECO:0000256" key="2">
    <source>
        <dbReference type="PIRSR" id="PIRSR001221-1"/>
    </source>
</evidence>
<dbReference type="PANTHER" id="PTHR43372">
    <property type="entry name" value="FATTY-ACID AMIDE HYDROLASE"/>
    <property type="match status" value="1"/>
</dbReference>
<evidence type="ECO:0000313" key="5">
    <source>
        <dbReference type="EMBL" id="JAW09491.1"/>
    </source>
</evidence>
<dbReference type="InterPro" id="IPR023631">
    <property type="entry name" value="Amidase_dom"/>
</dbReference>
<sequence length="523" mass="57175">MEIKVRMLGALQRLLSWLLWPFFAMTSVRSSPSLPALNSPLLLLSATQLARKIRTGEITSRALVDACIERIKAINPILNAIVQDRFKEAQQEANDVDDYIAANSKNMAVIEKEKPLLGVPFTVKESCGLKGLSQAVGCLPRNGMIATEDGVSVKELRKAGAIPLAVTNTPELCLCWESNNLITGCTRNPFNIHRTSGGSSGGEGALIGAGASLFGVGSDIAGSIRIPAMFNGIFGHKPTPGYISLEGHFPYSQDKGFQKFLVIGPMARHAEDLPLLMKILAGERANELNLDKKVDLSKINVFYMEEAGFSLVAVPVAAEIKSILRDAALYLKTTYGCYAGRGQFHELADSVEISGSVFLGMEEIPELLDLSQNKGKGEYNLYVETFKSFLGLSEFSTAGLMFMILKHINLFIPKSKYDHYFELNEDLKLKFKQVLKDNGVLLYPTFPIPAIHHNEIYTVTAGVMYTMIFNTLELPSTHVPLGLDKSGLPIGIQVIAGPHQDRLCLAVAKALEEKFGGWTLPPI</sequence>
<feature type="domain" description="Amidase" evidence="4">
    <location>
        <begin position="63"/>
        <end position="291"/>
    </location>
</feature>
<dbReference type="EMBL" id="GFTR01006935">
    <property type="protein sequence ID" value="JAW09491.1"/>
    <property type="molecule type" value="Transcribed_RNA"/>
</dbReference>
<accession>A0A224XN95</accession>
<dbReference type="InterPro" id="IPR052739">
    <property type="entry name" value="FAAH2"/>
</dbReference>
<reference evidence="5" key="1">
    <citation type="journal article" date="2018" name="PLoS Negl. Trop. Dis.">
        <title>An insight into the salivary gland and fat body transcriptome of Panstrongylus lignarius (Hemiptera: Heteroptera), the main vector of Chagas disease in Peru.</title>
        <authorList>
            <person name="Nevoa J.C."/>
            <person name="Mendes M.T."/>
            <person name="da Silva M.V."/>
            <person name="Soares S.C."/>
            <person name="Oliveira C.J.F."/>
            <person name="Ribeiro J.M.C."/>
        </authorList>
    </citation>
    <scope>NUCLEOTIDE SEQUENCE</scope>
</reference>
<organism evidence="5">
    <name type="scientific">Panstrongylus lignarius</name>
    <dbReference type="NCBI Taxonomy" id="156445"/>
    <lineage>
        <taxon>Eukaryota</taxon>
        <taxon>Metazoa</taxon>
        <taxon>Ecdysozoa</taxon>
        <taxon>Arthropoda</taxon>
        <taxon>Hexapoda</taxon>
        <taxon>Insecta</taxon>
        <taxon>Pterygota</taxon>
        <taxon>Neoptera</taxon>
        <taxon>Paraneoptera</taxon>
        <taxon>Hemiptera</taxon>
        <taxon>Heteroptera</taxon>
        <taxon>Panheteroptera</taxon>
        <taxon>Cimicomorpha</taxon>
        <taxon>Reduviidae</taxon>
        <taxon>Triatominae</taxon>
        <taxon>Panstrongylus</taxon>
    </lineage>
</organism>
<comment type="similarity">
    <text evidence="1">Belongs to the amidase family.</text>
</comment>
<feature type="signal peptide" evidence="3">
    <location>
        <begin position="1"/>
        <end position="30"/>
    </location>
</feature>